<evidence type="ECO:0000256" key="3">
    <source>
        <dbReference type="ARBA" id="ARBA00011255"/>
    </source>
</evidence>
<evidence type="ECO:0000313" key="13">
    <source>
        <dbReference type="EMBL" id="EGD49188.1"/>
    </source>
</evidence>
<dbReference type="InterPro" id="IPR036019">
    <property type="entry name" value="MscL_channel"/>
</dbReference>
<comment type="caution">
    <text evidence="13">The sequence shown here is derived from an EMBL/GenBank/DDBJ whole genome shotgun (WGS) entry which is preliminary data.</text>
</comment>
<comment type="function">
    <text evidence="11">Channel that opens in response to stretch forces in the membrane lipid bilayer. May participate in the regulation of osmotic pressure changes within the cell.</text>
</comment>
<dbReference type="InterPro" id="IPR019823">
    <property type="entry name" value="Mechanosensitive_channel_CS"/>
</dbReference>
<evidence type="ECO:0000256" key="5">
    <source>
        <dbReference type="ARBA" id="ARBA00022475"/>
    </source>
</evidence>
<reference evidence="13" key="1">
    <citation type="submission" date="2009-07" db="EMBL/GenBank/DDBJ databases">
        <authorList>
            <consortium name="US DOE Joint Genome Institute (JGI-PGF)"/>
            <person name="Lucas S."/>
            <person name="Copeland A."/>
            <person name="Lapidus A."/>
            <person name="Glavina del Rio T."/>
            <person name="Tice H."/>
            <person name="Bruce D."/>
            <person name="Goodwin L."/>
            <person name="Pitluck S."/>
            <person name="Larimer F."/>
            <person name="Land M.L."/>
            <person name="Mouttaki H."/>
            <person name="He Z."/>
            <person name="Zhou J."/>
            <person name="Hemme C.L."/>
        </authorList>
    </citation>
    <scope>NUCLEOTIDE SEQUENCE</scope>
    <source>
        <strain evidence="13">DSM 2782</strain>
    </source>
</reference>
<evidence type="ECO:0000256" key="6">
    <source>
        <dbReference type="ARBA" id="ARBA00022692"/>
    </source>
</evidence>
<dbReference type="PROSITE" id="PS01327">
    <property type="entry name" value="MSCL"/>
    <property type="match status" value="1"/>
</dbReference>
<keyword evidence="12" id="KW-0175">Coiled coil</keyword>
<keyword evidence="14" id="KW-1185">Reference proteome</keyword>
<reference evidence="13" key="2">
    <citation type="submission" date="2011-01" db="EMBL/GenBank/DDBJ databases">
        <title>The Non-contiguous Finished genome of Clostridium papyrosolvens.</title>
        <authorList>
            <person name="Lucas S."/>
            <person name="Copeland A."/>
            <person name="Lapidus A."/>
            <person name="Cheng J.-F."/>
            <person name="Goodwin L."/>
            <person name="Pitluck S."/>
            <person name="Misra M."/>
            <person name="Chertkov O."/>
            <person name="Detter J.C."/>
            <person name="Han C."/>
            <person name="Tapia R."/>
            <person name="Land M."/>
            <person name="Hauser L."/>
            <person name="Kyrpides N."/>
            <person name="Ivanova N."/>
            <person name="Pagani I."/>
            <person name="Mouttaki H."/>
            <person name="He Z."/>
            <person name="Zhou J."/>
            <person name="Hemme C.L."/>
            <person name="Woyke T."/>
        </authorList>
    </citation>
    <scope>NUCLEOTIDE SEQUENCE [LARGE SCALE GENOMIC DNA]</scope>
    <source>
        <strain evidence="13">DSM 2782</strain>
    </source>
</reference>
<evidence type="ECO:0000256" key="4">
    <source>
        <dbReference type="ARBA" id="ARBA00022448"/>
    </source>
</evidence>
<feature type="transmembrane region" description="Helical" evidence="11">
    <location>
        <begin position="74"/>
        <end position="99"/>
    </location>
</feature>
<dbReference type="STRING" id="588581.Cpap_3620"/>
<protein>
    <recommendedName>
        <fullName evidence="11">Large-conductance mechanosensitive channel</fullName>
    </recommendedName>
</protein>
<dbReference type="Gene3D" id="1.10.1200.120">
    <property type="entry name" value="Large-conductance mechanosensitive channel, MscL, domain 1"/>
    <property type="match status" value="1"/>
</dbReference>
<dbReference type="PANTHER" id="PTHR30266">
    <property type="entry name" value="MECHANOSENSITIVE CHANNEL MSCL"/>
    <property type="match status" value="1"/>
</dbReference>
<dbReference type="GO" id="GO:0005886">
    <property type="term" value="C:plasma membrane"/>
    <property type="evidence" value="ECO:0007669"/>
    <property type="project" value="UniProtKB-SubCell"/>
</dbReference>
<keyword evidence="7 11" id="KW-1133">Transmembrane helix</keyword>
<dbReference type="GO" id="GO:0008381">
    <property type="term" value="F:mechanosensitive monoatomic ion channel activity"/>
    <property type="evidence" value="ECO:0007669"/>
    <property type="project" value="UniProtKB-UniRule"/>
</dbReference>
<dbReference type="PRINTS" id="PR01264">
    <property type="entry name" value="MECHCHANNEL"/>
</dbReference>
<evidence type="ECO:0000256" key="9">
    <source>
        <dbReference type="ARBA" id="ARBA00023136"/>
    </source>
</evidence>
<dbReference type="OrthoDB" id="9810350at2"/>
<accession>F1T9K6</accession>
<feature type="coiled-coil region" evidence="12">
    <location>
        <begin position="99"/>
        <end position="129"/>
    </location>
</feature>
<evidence type="ECO:0000256" key="10">
    <source>
        <dbReference type="ARBA" id="ARBA00023303"/>
    </source>
</evidence>
<keyword evidence="6 11" id="KW-0812">Transmembrane</keyword>
<dbReference type="NCBIfam" id="TIGR00220">
    <property type="entry name" value="mscL"/>
    <property type="match status" value="1"/>
</dbReference>
<dbReference type="EMBL" id="ACXX02000002">
    <property type="protein sequence ID" value="EGD49188.1"/>
    <property type="molecule type" value="Genomic_DNA"/>
</dbReference>
<dbReference type="Proteomes" id="UP000003860">
    <property type="component" value="Unassembled WGS sequence"/>
</dbReference>
<comment type="subunit">
    <text evidence="3 11">Homopentamer.</text>
</comment>
<name>F1T9K6_9FIRM</name>
<evidence type="ECO:0000256" key="12">
    <source>
        <dbReference type="SAM" id="Coils"/>
    </source>
</evidence>
<evidence type="ECO:0000256" key="11">
    <source>
        <dbReference type="HAMAP-Rule" id="MF_00115"/>
    </source>
</evidence>
<evidence type="ECO:0000313" key="14">
    <source>
        <dbReference type="Proteomes" id="UP000003860"/>
    </source>
</evidence>
<evidence type="ECO:0000256" key="2">
    <source>
        <dbReference type="ARBA" id="ARBA00007254"/>
    </source>
</evidence>
<dbReference type="FunFam" id="1.10.1200.120:FF:000001">
    <property type="entry name" value="Large-conductance mechanosensitive channel"/>
    <property type="match status" value="1"/>
</dbReference>
<feature type="transmembrane region" description="Helical" evidence="11">
    <location>
        <begin position="20"/>
        <end position="40"/>
    </location>
</feature>
<evidence type="ECO:0000256" key="8">
    <source>
        <dbReference type="ARBA" id="ARBA00023065"/>
    </source>
</evidence>
<sequence length="139" mass="15731">MRKSKFISEFKEFISRGNVVDLAVGVIIGSAFTAIVNSLVNQIIMPVIGYIIGGINFSDFKWTLEEAKGDAPEVAVYFGSFIQQIVNFLIIAFVVFMMVKLINVLKRKKEEAVEEIKEEKASKEEILLTEIRDLLKKQL</sequence>
<gene>
    <name evidence="11" type="primary">mscL</name>
    <name evidence="13" type="ORF">Cpap_3620</name>
</gene>
<comment type="similarity">
    <text evidence="2 11">Belongs to the MscL family.</text>
</comment>
<dbReference type="HAMAP" id="MF_00115">
    <property type="entry name" value="MscL"/>
    <property type="match status" value="1"/>
</dbReference>
<dbReference type="PANTHER" id="PTHR30266:SF2">
    <property type="entry name" value="LARGE-CONDUCTANCE MECHANOSENSITIVE CHANNEL"/>
    <property type="match status" value="1"/>
</dbReference>
<comment type="subcellular location">
    <subcellularLocation>
        <location evidence="1 11">Cell membrane</location>
        <topology evidence="1 11">Multi-pass membrane protein</topology>
    </subcellularLocation>
</comment>
<evidence type="ECO:0000256" key="1">
    <source>
        <dbReference type="ARBA" id="ARBA00004651"/>
    </source>
</evidence>
<keyword evidence="10 11" id="KW-0407">Ion channel</keyword>
<dbReference type="InterPro" id="IPR001185">
    <property type="entry name" value="MS_channel"/>
</dbReference>
<keyword evidence="9 11" id="KW-0472">Membrane</keyword>
<dbReference type="Pfam" id="PF01741">
    <property type="entry name" value="MscL"/>
    <property type="match status" value="1"/>
</dbReference>
<dbReference type="SUPFAM" id="SSF81330">
    <property type="entry name" value="Gated mechanosensitive channel"/>
    <property type="match status" value="1"/>
</dbReference>
<dbReference type="NCBIfam" id="NF001843">
    <property type="entry name" value="PRK00567.1-4"/>
    <property type="match status" value="1"/>
</dbReference>
<keyword evidence="5 11" id="KW-1003">Cell membrane</keyword>
<organism evidence="13 14">
    <name type="scientific">Ruminiclostridium papyrosolvens DSM 2782</name>
    <dbReference type="NCBI Taxonomy" id="588581"/>
    <lineage>
        <taxon>Bacteria</taxon>
        <taxon>Bacillati</taxon>
        <taxon>Bacillota</taxon>
        <taxon>Clostridia</taxon>
        <taxon>Eubacteriales</taxon>
        <taxon>Oscillospiraceae</taxon>
        <taxon>Ruminiclostridium</taxon>
    </lineage>
</organism>
<proteinExistence type="inferred from homology"/>
<dbReference type="RefSeq" id="WP_004617390.1">
    <property type="nucleotide sequence ID" value="NZ_ACXX02000002.1"/>
</dbReference>
<dbReference type="InterPro" id="IPR037673">
    <property type="entry name" value="MSC/AndL"/>
</dbReference>
<keyword evidence="8 11" id="KW-0406">Ion transport</keyword>
<dbReference type="eggNOG" id="COG1970">
    <property type="taxonomic scope" value="Bacteria"/>
</dbReference>
<keyword evidence="4 11" id="KW-0813">Transport</keyword>
<dbReference type="AlphaFoldDB" id="F1T9K6"/>
<evidence type="ECO:0000256" key="7">
    <source>
        <dbReference type="ARBA" id="ARBA00022989"/>
    </source>
</evidence>